<evidence type="ECO:0000256" key="1">
    <source>
        <dbReference type="ARBA" id="ARBA00023125"/>
    </source>
</evidence>
<dbReference type="RefSeq" id="WP_101290653.1">
    <property type="nucleotide sequence ID" value="NZ_FOUQ01000015.1"/>
</dbReference>
<name>A0A1I4W7G0_9HYPH</name>
<proteinExistence type="predicted"/>
<protein>
    <submittedName>
        <fullName evidence="4">MerR family transcriptional regulator</fullName>
    </submittedName>
</protein>
<feature type="compositionally biased region" description="Pro residues" evidence="2">
    <location>
        <begin position="133"/>
        <end position="144"/>
    </location>
</feature>
<dbReference type="InterPro" id="IPR047057">
    <property type="entry name" value="MerR_fam"/>
</dbReference>
<organism evidence="4 5">
    <name type="scientific">Pleomorphomonas diazotrophica</name>
    <dbReference type="NCBI Taxonomy" id="1166257"/>
    <lineage>
        <taxon>Bacteria</taxon>
        <taxon>Pseudomonadati</taxon>
        <taxon>Pseudomonadota</taxon>
        <taxon>Alphaproteobacteria</taxon>
        <taxon>Hyphomicrobiales</taxon>
        <taxon>Pleomorphomonadaceae</taxon>
        <taxon>Pleomorphomonas</taxon>
    </lineage>
</organism>
<dbReference type="GO" id="GO:0003700">
    <property type="term" value="F:DNA-binding transcription factor activity"/>
    <property type="evidence" value="ECO:0007669"/>
    <property type="project" value="InterPro"/>
</dbReference>
<feature type="region of interest" description="Disordered" evidence="2">
    <location>
        <begin position="120"/>
        <end position="144"/>
    </location>
</feature>
<feature type="domain" description="HTH merR-type" evidence="3">
    <location>
        <begin position="1"/>
        <end position="72"/>
    </location>
</feature>
<dbReference type="PRINTS" id="PR00040">
    <property type="entry name" value="HTHMERR"/>
</dbReference>
<dbReference type="GO" id="GO:0003677">
    <property type="term" value="F:DNA binding"/>
    <property type="evidence" value="ECO:0007669"/>
    <property type="project" value="UniProtKB-KW"/>
</dbReference>
<dbReference type="SUPFAM" id="SSF46955">
    <property type="entry name" value="Putative DNA-binding domain"/>
    <property type="match status" value="1"/>
</dbReference>
<dbReference type="InterPro" id="IPR000551">
    <property type="entry name" value="MerR-type_HTH_dom"/>
</dbReference>
<sequence length="144" mass="16254">MLIGEFAARTGLSQDTIRFYVRKGLLAPELGTKGGRNPYQIFSERDASTARMIRFAQSLGMPLREIGQIAAELQRQGLSPAREIELMDEQLERLAQKAAELAELTDYLRQKRDWVARGKPGLEPRFLDMSPCPAAPEYPPPPRR</sequence>
<comment type="caution">
    <text evidence="4">The sequence shown here is derived from an EMBL/GenBank/DDBJ whole genome shotgun (WGS) entry which is preliminary data.</text>
</comment>
<evidence type="ECO:0000313" key="5">
    <source>
        <dbReference type="Proteomes" id="UP000233491"/>
    </source>
</evidence>
<dbReference type="Proteomes" id="UP000233491">
    <property type="component" value="Unassembled WGS sequence"/>
</dbReference>
<gene>
    <name evidence="4" type="ORF">CXZ10_17465</name>
</gene>
<dbReference type="AlphaFoldDB" id="A0A1I4W7G0"/>
<dbReference type="InterPro" id="IPR009061">
    <property type="entry name" value="DNA-bd_dom_put_sf"/>
</dbReference>
<dbReference type="Pfam" id="PF13411">
    <property type="entry name" value="MerR_1"/>
    <property type="match status" value="1"/>
</dbReference>
<dbReference type="PANTHER" id="PTHR30204:SF97">
    <property type="entry name" value="MERR FAMILY REGULATORY PROTEIN"/>
    <property type="match status" value="1"/>
</dbReference>
<dbReference type="SMART" id="SM00422">
    <property type="entry name" value="HTH_MERR"/>
    <property type="match status" value="1"/>
</dbReference>
<accession>A0A1I4W7G0</accession>
<dbReference type="PROSITE" id="PS50937">
    <property type="entry name" value="HTH_MERR_2"/>
    <property type="match status" value="1"/>
</dbReference>
<keyword evidence="5" id="KW-1185">Reference proteome</keyword>
<reference evidence="4 5" key="1">
    <citation type="submission" date="2017-12" db="EMBL/GenBank/DDBJ databases">
        <title>Anaerobic carbon monoxide metabolism by Pleomorphomonas carboxyditropha sp. nov., a new mesophilic hydrogenogenic carboxidotroph.</title>
        <authorList>
            <person name="Esquivel-Elizondo S."/>
            <person name="Krajmalnik-Brown R."/>
        </authorList>
    </citation>
    <scope>NUCLEOTIDE SEQUENCE [LARGE SCALE GENOMIC DNA]</scope>
    <source>
        <strain evidence="4 5">R5-392</strain>
    </source>
</reference>
<evidence type="ECO:0000313" key="4">
    <source>
        <dbReference type="EMBL" id="PKR87914.1"/>
    </source>
</evidence>
<evidence type="ECO:0000256" key="2">
    <source>
        <dbReference type="SAM" id="MobiDB-lite"/>
    </source>
</evidence>
<keyword evidence="1" id="KW-0238">DNA-binding</keyword>
<dbReference type="OrthoDB" id="9802944at2"/>
<dbReference type="Gene3D" id="1.10.1660.10">
    <property type="match status" value="1"/>
</dbReference>
<evidence type="ECO:0000259" key="3">
    <source>
        <dbReference type="PROSITE" id="PS50937"/>
    </source>
</evidence>
<dbReference type="EMBL" id="PJNW01000015">
    <property type="protein sequence ID" value="PKR87914.1"/>
    <property type="molecule type" value="Genomic_DNA"/>
</dbReference>
<dbReference type="PANTHER" id="PTHR30204">
    <property type="entry name" value="REDOX-CYCLING DRUG-SENSING TRANSCRIPTIONAL ACTIVATOR SOXR"/>
    <property type="match status" value="1"/>
</dbReference>